<dbReference type="EMBL" id="ANPB02000010">
    <property type="protein sequence ID" value="KAF4475703.1"/>
    <property type="molecule type" value="Genomic_DNA"/>
</dbReference>
<name>A0A7J6IH61_COLFN</name>
<evidence type="ECO:0000313" key="1">
    <source>
        <dbReference type="EMBL" id="KAF4475703.1"/>
    </source>
</evidence>
<organism evidence="1 2">
    <name type="scientific">Colletotrichum fructicola (strain Nara gc5)</name>
    <name type="common">Anthracnose fungus</name>
    <name type="synonym">Colletotrichum gloeosporioides (strain Nara gc5)</name>
    <dbReference type="NCBI Taxonomy" id="1213859"/>
    <lineage>
        <taxon>Eukaryota</taxon>
        <taxon>Fungi</taxon>
        <taxon>Dikarya</taxon>
        <taxon>Ascomycota</taxon>
        <taxon>Pezizomycotina</taxon>
        <taxon>Sordariomycetes</taxon>
        <taxon>Hypocreomycetidae</taxon>
        <taxon>Glomerellales</taxon>
        <taxon>Glomerellaceae</taxon>
        <taxon>Colletotrichum</taxon>
        <taxon>Colletotrichum gloeosporioides species complex</taxon>
    </lineage>
</organism>
<evidence type="ECO:0000313" key="2">
    <source>
        <dbReference type="Proteomes" id="UP000011096"/>
    </source>
</evidence>
<gene>
    <name evidence="1" type="ORF">CGGC5_v015537</name>
</gene>
<dbReference type="RefSeq" id="XP_031888278.1">
    <property type="nucleotide sequence ID" value="XM_032032044.1"/>
</dbReference>
<protein>
    <submittedName>
        <fullName evidence="1">Uncharacterized protein</fullName>
    </submittedName>
</protein>
<keyword evidence="2" id="KW-1185">Reference proteome</keyword>
<comment type="caution">
    <text evidence="1">The sequence shown here is derived from an EMBL/GenBank/DDBJ whole genome shotgun (WGS) entry which is preliminary data.</text>
</comment>
<dbReference type="Proteomes" id="UP000011096">
    <property type="component" value="Unassembled WGS sequence"/>
</dbReference>
<accession>A0A7J6IH61</accession>
<reference evidence="1 2" key="2">
    <citation type="submission" date="2020-04" db="EMBL/GenBank/DDBJ databases">
        <title>Genome sequencing and assembly of multiple isolates from the Colletotrichum gloeosporioides species complex.</title>
        <authorList>
            <person name="Gan P."/>
            <person name="Shirasu K."/>
        </authorList>
    </citation>
    <scope>NUCLEOTIDE SEQUENCE [LARGE SCALE GENOMIC DNA]</scope>
    <source>
        <strain evidence="1 2">Nara gc5</strain>
    </source>
</reference>
<dbReference type="GeneID" id="43616096"/>
<dbReference type="OrthoDB" id="4794706at2759"/>
<dbReference type="AlphaFoldDB" id="A0A7J6IH61"/>
<dbReference type="InParanoid" id="A0A7J6IH61"/>
<proteinExistence type="predicted"/>
<sequence>MLTIPHHPARSAKDAAAAAAAVSIEPPCPSCTLRSRQTQPYTTPTPGHPDYWIEKLVHLVLDTVPGMEEKMTERHAERNQILRLVRTFCGVEVGTSRRTISGEEEGEASDHQDVAFIQCTQISN</sequence>
<reference evidence="1 2" key="1">
    <citation type="submission" date="2012-08" db="EMBL/GenBank/DDBJ databases">
        <authorList>
            <person name="Gan P.H.P."/>
            <person name="Ikeda K."/>
            <person name="Irieda H."/>
            <person name="Narusaka M."/>
            <person name="O'Connell R.J."/>
            <person name="Narusaka Y."/>
            <person name="Takano Y."/>
            <person name="Kubo Y."/>
            <person name="Shirasu K."/>
        </authorList>
    </citation>
    <scope>NUCLEOTIDE SEQUENCE [LARGE SCALE GENOMIC DNA]</scope>
    <source>
        <strain evidence="1 2">Nara gc5</strain>
    </source>
</reference>